<evidence type="ECO:0000256" key="2">
    <source>
        <dbReference type="ARBA" id="ARBA00022692"/>
    </source>
</evidence>
<dbReference type="InterPro" id="IPR047130">
    <property type="entry name" value="7TM_GPCR_Srsx_nematod"/>
</dbReference>
<keyword evidence="8" id="KW-1185">Reference proteome</keyword>
<dbReference type="InterPro" id="IPR019424">
    <property type="entry name" value="7TM_GPCR_Srsx"/>
</dbReference>
<accession>A0AAV5TW31</accession>
<dbReference type="PRINTS" id="PR00237">
    <property type="entry name" value="GPCRRHODOPSN"/>
</dbReference>
<reference evidence="7" key="1">
    <citation type="submission" date="2023-10" db="EMBL/GenBank/DDBJ databases">
        <title>Genome assembly of Pristionchus species.</title>
        <authorList>
            <person name="Yoshida K."/>
            <person name="Sommer R.J."/>
        </authorList>
    </citation>
    <scope>NUCLEOTIDE SEQUENCE</scope>
    <source>
        <strain evidence="7">RS0144</strain>
    </source>
</reference>
<dbReference type="AlphaFoldDB" id="A0AAV5TW31"/>
<protein>
    <recommendedName>
        <fullName evidence="6">G-protein coupled receptors family 1 profile domain-containing protein</fullName>
    </recommendedName>
</protein>
<name>A0AAV5TW31_9BILA</name>
<proteinExistence type="predicted"/>
<organism evidence="7 8">
    <name type="scientific">Pristionchus entomophagus</name>
    <dbReference type="NCBI Taxonomy" id="358040"/>
    <lineage>
        <taxon>Eukaryota</taxon>
        <taxon>Metazoa</taxon>
        <taxon>Ecdysozoa</taxon>
        <taxon>Nematoda</taxon>
        <taxon>Chromadorea</taxon>
        <taxon>Rhabditida</taxon>
        <taxon>Rhabditina</taxon>
        <taxon>Diplogasteromorpha</taxon>
        <taxon>Diplogasteroidea</taxon>
        <taxon>Neodiplogasteridae</taxon>
        <taxon>Pristionchus</taxon>
    </lineage>
</organism>
<dbReference type="SUPFAM" id="SSF81321">
    <property type="entry name" value="Family A G protein-coupled receptor-like"/>
    <property type="match status" value="1"/>
</dbReference>
<feature type="domain" description="G-protein coupled receptors family 1 profile" evidence="6">
    <location>
        <begin position="16"/>
        <end position="116"/>
    </location>
</feature>
<dbReference type="InterPro" id="IPR000276">
    <property type="entry name" value="GPCR_Rhodpsn"/>
</dbReference>
<evidence type="ECO:0000256" key="1">
    <source>
        <dbReference type="ARBA" id="ARBA00004370"/>
    </source>
</evidence>
<feature type="non-terminal residue" evidence="7">
    <location>
        <position position="1"/>
    </location>
</feature>
<comment type="caution">
    <text evidence="7">The sequence shown here is derived from an EMBL/GenBank/DDBJ whole genome shotgun (WGS) entry which is preliminary data.</text>
</comment>
<keyword evidence="2 5" id="KW-0812">Transmembrane</keyword>
<dbReference type="CDD" id="cd00637">
    <property type="entry name" value="7tm_classA_rhodopsin-like"/>
    <property type="match status" value="1"/>
</dbReference>
<evidence type="ECO:0000313" key="8">
    <source>
        <dbReference type="Proteomes" id="UP001432027"/>
    </source>
</evidence>
<comment type="subcellular location">
    <subcellularLocation>
        <location evidence="1">Membrane</location>
    </subcellularLocation>
</comment>
<dbReference type="Proteomes" id="UP001432027">
    <property type="component" value="Unassembled WGS sequence"/>
</dbReference>
<keyword evidence="4 5" id="KW-0472">Membrane</keyword>
<dbReference type="PANTHER" id="PTHR23360">
    <property type="entry name" value="G-PROTEIN COUPLED RECEPTORS FAMILY 1 PROFILE DOMAIN-CONTAINING PROTEIN-RELATED"/>
    <property type="match status" value="1"/>
</dbReference>
<dbReference type="Pfam" id="PF10320">
    <property type="entry name" value="7TM_GPCR_Srsx"/>
    <property type="match status" value="1"/>
</dbReference>
<dbReference type="InterPro" id="IPR017452">
    <property type="entry name" value="GPCR_Rhodpsn_7TM"/>
</dbReference>
<dbReference type="GO" id="GO:0016020">
    <property type="term" value="C:membrane"/>
    <property type="evidence" value="ECO:0007669"/>
    <property type="project" value="UniProtKB-SubCell"/>
</dbReference>
<feature type="transmembrane region" description="Helical" evidence="5">
    <location>
        <begin position="37"/>
        <end position="60"/>
    </location>
</feature>
<keyword evidence="3 5" id="KW-1133">Transmembrane helix</keyword>
<sequence>IFYTIYALLATIGVISNSILLYTTIRTSSLRSPCNILIGACALFDVLHQLGIFPVATVIYRGATMHSWTCSVIMFIPEMGCAAGSFAVLSIGLDRLLSVIAPNRYQQSNKRAYLTV</sequence>
<gene>
    <name evidence="7" type="ORF">PENTCL1PPCAC_20344</name>
</gene>
<evidence type="ECO:0000313" key="7">
    <source>
        <dbReference type="EMBL" id="GMS98169.1"/>
    </source>
</evidence>
<dbReference type="EMBL" id="BTSX01000005">
    <property type="protein sequence ID" value="GMS98169.1"/>
    <property type="molecule type" value="Genomic_DNA"/>
</dbReference>
<evidence type="ECO:0000256" key="5">
    <source>
        <dbReference type="SAM" id="Phobius"/>
    </source>
</evidence>
<dbReference type="SMART" id="SM01381">
    <property type="entry name" value="7TM_GPCR_Srsx"/>
    <property type="match status" value="1"/>
</dbReference>
<dbReference type="Gene3D" id="1.20.1070.10">
    <property type="entry name" value="Rhodopsin 7-helix transmembrane proteins"/>
    <property type="match status" value="1"/>
</dbReference>
<evidence type="ECO:0000256" key="4">
    <source>
        <dbReference type="ARBA" id="ARBA00023136"/>
    </source>
</evidence>
<feature type="non-terminal residue" evidence="7">
    <location>
        <position position="116"/>
    </location>
</feature>
<evidence type="ECO:0000259" key="6">
    <source>
        <dbReference type="PROSITE" id="PS50262"/>
    </source>
</evidence>
<evidence type="ECO:0000256" key="3">
    <source>
        <dbReference type="ARBA" id="ARBA00022989"/>
    </source>
</evidence>
<dbReference type="GO" id="GO:0004930">
    <property type="term" value="F:G protein-coupled receptor activity"/>
    <property type="evidence" value="ECO:0007669"/>
    <property type="project" value="InterPro"/>
</dbReference>
<dbReference type="PANTHER" id="PTHR23360:SF5">
    <property type="entry name" value="G-PROTEIN COUPLED RECEPTORS FAMILY 1 PROFILE DOMAIN-CONTAINING PROTEIN"/>
    <property type="match status" value="1"/>
</dbReference>
<dbReference type="PROSITE" id="PS50262">
    <property type="entry name" value="G_PROTEIN_RECEP_F1_2"/>
    <property type="match status" value="1"/>
</dbReference>
<feature type="transmembrane region" description="Helical" evidence="5">
    <location>
        <begin position="72"/>
        <end position="93"/>
    </location>
</feature>
<feature type="transmembrane region" description="Helical" evidence="5">
    <location>
        <begin position="6"/>
        <end position="25"/>
    </location>
</feature>